<name>A0ABW6SC90_9NOCA</name>
<dbReference type="EC" id="1.2.1.3" evidence="3"/>
<feature type="domain" description="Aldehyde dehydrogenase" evidence="7">
    <location>
        <begin position="20"/>
        <end position="476"/>
    </location>
</feature>
<evidence type="ECO:0000259" key="7">
    <source>
        <dbReference type="Pfam" id="PF00171"/>
    </source>
</evidence>
<evidence type="ECO:0000256" key="6">
    <source>
        <dbReference type="RuleBase" id="RU003345"/>
    </source>
</evidence>
<dbReference type="Pfam" id="PF00171">
    <property type="entry name" value="Aldedh"/>
    <property type="match status" value="1"/>
</dbReference>
<dbReference type="RefSeq" id="WP_051194287.1">
    <property type="nucleotide sequence ID" value="NZ_JBIAQY010000022.1"/>
</dbReference>
<dbReference type="Gene3D" id="3.40.605.10">
    <property type="entry name" value="Aldehyde Dehydrogenase, Chain A, domain 1"/>
    <property type="match status" value="1"/>
</dbReference>
<keyword evidence="9" id="KW-1185">Reference proteome</keyword>
<evidence type="ECO:0000256" key="1">
    <source>
        <dbReference type="ARBA" id="ARBA00009986"/>
    </source>
</evidence>
<proteinExistence type="inferred from homology"/>
<keyword evidence="2 6" id="KW-0560">Oxidoreductase</keyword>
<evidence type="ECO:0000256" key="5">
    <source>
        <dbReference type="PROSITE-ProRule" id="PRU10007"/>
    </source>
</evidence>
<comment type="similarity">
    <text evidence="1 6">Belongs to the aldehyde dehydrogenase family.</text>
</comment>
<dbReference type="InterPro" id="IPR015590">
    <property type="entry name" value="Aldehyde_DH_dom"/>
</dbReference>
<feature type="active site" evidence="5">
    <location>
        <position position="252"/>
    </location>
</feature>
<dbReference type="SUPFAM" id="SSF53720">
    <property type="entry name" value="ALDH-like"/>
    <property type="match status" value="1"/>
</dbReference>
<dbReference type="InterPro" id="IPR029510">
    <property type="entry name" value="Ald_DH_CS_GLU"/>
</dbReference>
<dbReference type="CDD" id="cd07138">
    <property type="entry name" value="ALDH_CddD_SSP0762"/>
    <property type="match status" value="1"/>
</dbReference>
<dbReference type="PANTHER" id="PTHR42804">
    <property type="entry name" value="ALDEHYDE DEHYDROGENASE"/>
    <property type="match status" value="1"/>
</dbReference>
<comment type="catalytic activity">
    <reaction evidence="4">
        <text>an aldehyde + NAD(+) + H2O = a carboxylate + NADH + 2 H(+)</text>
        <dbReference type="Rhea" id="RHEA:16185"/>
        <dbReference type="ChEBI" id="CHEBI:15377"/>
        <dbReference type="ChEBI" id="CHEBI:15378"/>
        <dbReference type="ChEBI" id="CHEBI:17478"/>
        <dbReference type="ChEBI" id="CHEBI:29067"/>
        <dbReference type="ChEBI" id="CHEBI:57540"/>
        <dbReference type="ChEBI" id="CHEBI:57945"/>
        <dbReference type="EC" id="1.2.1.3"/>
    </reaction>
</comment>
<protein>
    <recommendedName>
        <fullName evidence="3">aldehyde dehydrogenase (NAD(+))</fullName>
        <ecNumber evidence="3">1.2.1.3</ecNumber>
    </recommendedName>
</protein>
<comment type="caution">
    <text evidence="8">The sequence shown here is derived from an EMBL/GenBank/DDBJ whole genome shotgun (WGS) entry which is preliminary data.</text>
</comment>
<dbReference type="PANTHER" id="PTHR42804:SF1">
    <property type="entry name" value="ALDEHYDE DEHYDROGENASE-RELATED"/>
    <property type="match status" value="1"/>
</dbReference>
<dbReference type="Gene3D" id="3.40.309.10">
    <property type="entry name" value="Aldehyde Dehydrogenase, Chain A, domain 2"/>
    <property type="match status" value="1"/>
</dbReference>
<dbReference type="PROSITE" id="PS00070">
    <property type="entry name" value="ALDEHYDE_DEHYDR_CYS"/>
    <property type="match status" value="1"/>
</dbReference>
<evidence type="ECO:0000313" key="8">
    <source>
        <dbReference type="EMBL" id="MFF3573918.1"/>
    </source>
</evidence>
<evidence type="ECO:0000256" key="2">
    <source>
        <dbReference type="ARBA" id="ARBA00023002"/>
    </source>
</evidence>
<dbReference type="PROSITE" id="PS00687">
    <property type="entry name" value="ALDEHYDE_DEHYDR_GLU"/>
    <property type="match status" value="1"/>
</dbReference>
<evidence type="ECO:0000313" key="9">
    <source>
        <dbReference type="Proteomes" id="UP001601992"/>
    </source>
</evidence>
<dbReference type="Proteomes" id="UP001601992">
    <property type="component" value="Unassembled WGS sequence"/>
</dbReference>
<gene>
    <name evidence="8" type="ORF">ACFYXQ_39830</name>
</gene>
<organism evidence="8 9">
    <name type="scientific">Nocardia jiangxiensis</name>
    <dbReference type="NCBI Taxonomy" id="282685"/>
    <lineage>
        <taxon>Bacteria</taxon>
        <taxon>Bacillati</taxon>
        <taxon>Actinomycetota</taxon>
        <taxon>Actinomycetes</taxon>
        <taxon>Mycobacteriales</taxon>
        <taxon>Nocardiaceae</taxon>
        <taxon>Nocardia</taxon>
    </lineage>
</organism>
<dbReference type="InterPro" id="IPR016161">
    <property type="entry name" value="Ald_DH/histidinol_DH"/>
</dbReference>
<sequence length="488" mass="50941">MRKAEDTVEHYQSLYIGGTWRPAESGRTHPVINPYTEQVITNIPAAEAADIDQAVAAATEALPSWRQTAVGTRIELLRRIAEILAERTDTIAEIVSADLGVPLAEAKSTQVGYPLRTLAGFISAAATVPWQERVGTSVVVQEPIGVVGAITPWNHPLQQAIAKVGAALVAGCTVVLKPSEFASLGVFELTEAIHRAGVPAGVFNLLTGPGSVAGSALVEHDQVSMVSFTGSTTVGRRIATAAAATLKPVSLELGGKSPSVVLDDADLETAVTATAARCFGNSGQTCAALTRLLVPRARLGEAEEYAKAAADKLVLGDPMDARTTTGPLVSASQQARVRAFIESGSAEGARLITGGLGAPIPDRGFFVAPTVFSDVTSEMTIARNEIFGPVLSILPYDSETEAMRIANDTPYGLNAAVWSASAERAAAFASHIESGLVGINGGRVNLNAPFGGYKQSGFGREFGAAGIHEFLHTKCVNFTIPDGYWPPA</sequence>
<dbReference type="InterPro" id="IPR016160">
    <property type="entry name" value="Ald_DH_CS_CYS"/>
</dbReference>
<evidence type="ECO:0000256" key="3">
    <source>
        <dbReference type="ARBA" id="ARBA00024226"/>
    </source>
</evidence>
<evidence type="ECO:0000256" key="4">
    <source>
        <dbReference type="ARBA" id="ARBA00049194"/>
    </source>
</evidence>
<dbReference type="EMBL" id="JBIAQY010000022">
    <property type="protein sequence ID" value="MFF3573918.1"/>
    <property type="molecule type" value="Genomic_DNA"/>
</dbReference>
<accession>A0ABW6SC90</accession>
<dbReference type="InterPro" id="IPR016162">
    <property type="entry name" value="Ald_DH_N"/>
</dbReference>
<reference evidence="8 9" key="1">
    <citation type="submission" date="2024-10" db="EMBL/GenBank/DDBJ databases">
        <title>The Natural Products Discovery Center: Release of the First 8490 Sequenced Strains for Exploring Actinobacteria Biosynthetic Diversity.</title>
        <authorList>
            <person name="Kalkreuter E."/>
            <person name="Kautsar S.A."/>
            <person name="Yang D."/>
            <person name="Bader C.D."/>
            <person name="Teijaro C.N."/>
            <person name="Fluegel L."/>
            <person name="Davis C.M."/>
            <person name="Simpson J.R."/>
            <person name="Lauterbach L."/>
            <person name="Steele A.D."/>
            <person name="Gui C."/>
            <person name="Meng S."/>
            <person name="Li G."/>
            <person name="Viehrig K."/>
            <person name="Ye F."/>
            <person name="Su P."/>
            <person name="Kiefer A.F."/>
            <person name="Nichols A."/>
            <person name="Cepeda A.J."/>
            <person name="Yan W."/>
            <person name="Fan B."/>
            <person name="Jiang Y."/>
            <person name="Adhikari A."/>
            <person name="Zheng C.-J."/>
            <person name="Schuster L."/>
            <person name="Cowan T.M."/>
            <person name="Smanski M.J."/>
            <person name="Chevrette M.G."/>
            <person name="De Carvalho L.P.S."/>
            <person name="Shen B."/>
        </authorList>
    </citation>
    <scope>NUCLEOTIDE SEQUENCE [LARGE SCALE GENOMIC DNA]</scope>
    <source>
        <strain evidence="8 9">NPDC002593</strain>
    </source>
</reference>
<dbReference type="InterPro" id="IPR016163">
    <property type="entry name" value="Ald_DH_C"/>
</dbReference>